<accession>A0ABP7BCQ8</accession>
<protein>
    <recommendedName>
        <fullName evidence="6">Methylamine utilisation protein MauE domain-containing protein</fullName>
    </recommendedName>
</protein>
<evidence type="ECO:0000256" key="1">
    <source>
        <dbReference type="ARBA" id="ARBA00004141"/>
    </source>
</evidence>
<gene>
    <name evidence="7" type="ORF">GCM10022224_018050</name>
</gene>
<dbReference type="Pfam" id="PF07291">
    <property type="entry name" value="MauE"/>
    <property type="match status" value="1"/>
</dbReference>
<evidence type="ECO:0000256" key="3">
    <source>
        <dbReference type="ARBA" id="ARBA00022989"/>
    </source>
</evidence>
<keyword evidence="2 5" id="KW-0812">Transmembrane</keyword>
<name>A0ABP7BCQ8_9ACTN</name>
<keyword evidence="4 5" id="KW-0472">Membrane</keyword>
<evidence type="ECO:0000256" key="4">
    <source>
        <dbReference type="ARBA" id="ARBA00023136"/>
    </source>
</evidence>
<feature type="domain" description="Methylamine utilisation protein MauE" evidence="6">
    <location>
        <begin position="8"/>
        <end position="124"/>
    </location>
</feature>
<comment type="subcellular location">
    <subcellularLocation>
        <location evidence="1">Membrane</location>
        <topology evidence="1">Multi-pass membrane protein</topology>
    </subcellularLocation>
</comment>
<feature type="transmembrane region" description="Helical" evidence="5">
    <location>
        <begin position="74"/>
        <end position="93"/>
    </location>
</feature>
<feature type="transmembrane region" description="Helical" evidence="5">
    <location>
        <begin position="48"/>
        <end position="68"/>
    </location>
</feature>
<dbReference type="Proteomes" id="UP001500902">
    <property type="component" value="Unassembled WGS sequence"/>
</dbReference>
<feature type="transmembrane region" description="Helical" evidence="5">
    <location>
        <begin position="140"/>
        <end position="157"/>
    </location>
</feature>
<organism evidence="7 8">
    <name type="scientific">Nonomuraea antimicrobica</name>
    <dbReference type="NCBI Taxonomy" id="561173"/>
    <lineage>
        <taxon>Bacteria</taxon>
        <taxon>Bacillati</taxon>
        <taxon>Actinomycetota</taxon>
        <taxon>Actinomycetes</taxon>
        <taxon>Streptosporangiales</taxon>
        <taxon>Streptosporangiaceae</taxon>
        <taxon>Nonomuraea</taxon>
    </lineage>
</organism>
<evidence type="ECO:0000313" key="8">
    <source>
        <dbReference type="Proteomes" id="UP001500902"/>
    </source>
</evidence>
<reference evidence="8" key="1">
    <citation type="journal article" date="2019" name="Int. J. Syst. Evol. Microbiol.">
        <title>The Global Catalogue of Microorganisms (GCM) 10K type strain sequencing project: providing services to taxonomists for standard genome sequencing and annotation.</title>
        <authorList>
            <consortium name="The Broad Institute Genomics Platform"/>
            <consortium name="The Broad Institute Genome Sequencing Center for Infectious Disease"/>
            <person name="Wu L."/>
            <person name="Ma J."/>
        </authorList>
    </citation>
    <scope>NUCLEOTIDE SEQUENCE [LARGE SCALE GENOMIC DNA]</scope>
    <source>
        <strain evidence="8">JCM 16904</strain>
    </source>
</reference>
<dbReference type="EMBL" id="BAAAZP010000028">
    <property type="protein sequence ID" value="GAA3655346.1"/>
    <property type="molecule type" value="Genomic_DNA"/>
</dbReference>
<feature type="transmembrane region" description="Helical" evidence="5">
    <location>
        <begin position="114"/>
        <end position="134"/>
    </location>
</feature>
<evidence type="ECO:0000259" key="6">
    <source>
        <dbReference type="Pfam" id="PF07291"/>
    </source>
</evidence>
<evidence type="ECO:0000256" key="5">
    <source>
        <dbReference type="SAM" id="Phobius"/>
    </source>
</evidence>
<proteinExistence type="predicted"/>
<evidence type="ECO:0000256" key="2">
    <source>
        <dbReference type="ARBA" id="ARBA00022692"/>
    </source>
</evidence>
<sequence length="186" mass="19268">MTSSVAGVVGQGALIAIFLVAALSKILTHRALTQTISKLGFSAIARPAALIVIGAELLAVTAMTITPSATWPRVLIALLALSFAGAGIRALGLGEKIKCGCFGGGGAALGWRQVLYLPLWLGLAAVAEFAPPSWSADEGLVGLAALLLALVAWKLLAEVRLWRVLRGDRMVTPNPTRHEDAEVPAA</sequence>
<keyword evidence="8" id="KW-1185">Reference proteome</keyword>
<dbReference type="RefSeq" id="WP_344874935.1">
    <property type="nucleotide sequence ID" value="NZ_BAAAZP010000028.1"/>
</dbReference>
<comment type="caution">
    <text evidence="7">The sequence shown here is derived from an EMBL/GenBank/DDBJ whole genome shotgun (WGS) entry which is preliminary data.</text>
</comment>
<dbReference type="InterPro" id="IPR009908">
    <property type="entry name" value="Methylamine_util_MauE"/>
</dbReference>
<keyword evidence="3 5" id="KW-1133">Transmembrane helix</keyword>
<feature type="transmembrane region" description="Helical" evidence="5">
    <location>
        <begin position="6"/>
        <end position="27"/>
    </location>
</feature>
<evidence type="ECO:0000313" key="7">
    <source>
        <dbReference type="EMBL" id="GAA3655346.1"/>
    </source>
</evidence>